<dbReference type="GO" id="GO:0006552">
    <property type="term" value="P:L-leucine catabolic process"/>
    <property type="evidence" value="ECO:0007669"/>
    <property type="project" value="TreeGrafter"/>
</dbReference>
<dbReference type="PANTHER" id="PTHR43884">
    <property type="entry name" value="ACYL-COA DEHYDROGENASE"/>
    <property type="match status" value="1"/>
</dbReference>
<dbReference type="RefSeq" id="WP_120342651.1">
    <property type="nucleotide sequence ID" value="NZ_MCAS01000001.1"/>
</dbReference>
<dbReference type="Gene3D" id="2.40.110.10">
    <property type="entry name" value="Butyryl-CoA Dehydrogenase, subunit A, domain 2"/>
    <property type="match status" value="1"/>
</dbReference>
<evidence type="ECO:0000256" key="2">
    <source>
        <dbReference type="ARBA" id="ARBA00022630"/>
    </source>
</evidence>
<dbReference type="InterPro" id="IPR046373">
    <property type="entry name" value="Acyl-CoA_Oxase/DH_mid-dom_sf"/>
</dbReference>
<evidence type="ECO:0000256" key="13">
    <source>
        <dbReference type="ARBA" id="ARBA00049456"/>
    </source>
</evidence>
<dbReference type="SUPFAM" id="SSF47203">
    <property type="entry name" value="Acyl-CoA dehydrogenase C-terminal domain-like"/>
    <property type="match status" value="1"/>
</dbReference>
<accession>A0A3R7LDI7</accession>
<dbReference type="GO" id="GO:0050660">
    <property type="term" value="F:flavin adenine dinucleotide binding"/>
    <property type="evidence" value="ECO:0007669"/>
    <property type="project" value="InterPro"/>
</dbReference>
<name>A0A3R7LDI7_9BURK</name>
<evidence type="ECO:0000256" key="12">
    <source>
        <dbReference type="ARBA" id="ARBA00048445"/>
    </source>
</evidence>
<dbReference type="OrthoDB" id="6184213at2"/>
<dbReference type="Pfam" id="PF02770">
    <property type="entry name" value="Acyl-CoA_dh_M"/>
    <property type="match status" value="1"/>
</dbReference>
<keyword evidence="2" id="KW-0285">Flavoprotein</keyword>
<keyword evidence="3" id="KW-0288">FMN</keyword>
<evidence type="ECO:0000256" key="7">
    <source>
        <dbReference type="ARBA" id="ARBA00034307"/>
    </source>
</evidence>
<feature type="domain" description="Acyl-CoA oxidase/dehydrogenase middle" evidence="14">
    <location>
        <begin position="144"/>
        <end position="218"/>
    </location>
</feature>
<dbReference type="GO" id="GO:0008470">
    <property type="term" value="F:3-methylbutanoyl-CoA dehydrogenase activity"/>
    <property type="evidence" value="ECO:0007669"/>
    <property type="project" value="TreeGrafter"/>
</dbReference>
<comment type="subcellular location">
    <subcellularLocation>
        <location evidence="1">Cytoplasm</location>
    </subcellularLocation>
</comment>
<dbReference type="PANTHER" id="PTHR43884:SF12">
    <property type="entry name" value="ISOVALERYL-COA DEHYDROGENASE, MITOCHONDRIAL-RELATED"/>
    <property type="match status" value="1"/>
</dbReference>
<evidence type="ECO:0000256" key="4">
    <source>
        <dbReference type="ARBA" id="ARBA00022741"/>
    </source>
</evidence>
<evidence type="ECO:0000313" key="18">
    <source>
        <dbReference type="Proteomes" id="UP000283709"/>
    </source>
</evidence>
<evidence type="ECO:0000256" key="8">
    <source>
        <dbReference type="ARBA" id="ARBA00034317"/>
    </source>
</evidence>
<evidence type="ECO:0000256" key="5">
    <source>
        <dbReference type="ARBA" id="ARBA00023002"/>
    </source>
</evidence>
<feature type="domain" description="Acyl-CoA dehydrogenase C-terminal" evidence="16">
    <location>
        <begin position="243"/>
        <end position="382"/>
    </location>
</feature>
<evidence type="ECO:0000259" key="16">
    <source>
        <dbReference type="Pfam" id="PF08028"/>
    </source>
</evidence>
<sequence length="414" mass="45381">MTAHIQREALPLSTGADYEQLLARFKPIFDRIAQGALERERTRALPYEQIVWLKEAGFGAVRVPREYGGAGATLAQLVQLLIELAEADSSLPQALRGHFAFVEDRINAAPGAAREKWLQRFVAGEIVGNAWTEVGAVKIGDVITRVSRHDNQWVVNGTKYYSTGSIFADWIDVYAQRDDNGADVIAAVSTHQPGVRQSDDWDGFGQRTTGSGTSVFENAVVDAENIIDFSTRFKYQTAFYQLVLIAVIAGTGRAALRDISHEVRKRTRVYSHGNAPRVSEDAQVQQVVGQIAARVYAAEATAVRAAEPAQRAYETRFGTDRDAEQAANVAAEIESAKAQVAVASLILQATTDLFNALGASGVSENKLLDRHWRNARTAASHNPLIYKERIVGDWEINGTQPPFVWQIGDSRSAT</sequence>
<comment type="catalytic activity">
    <reaction evidence="13">
        <text>dibenzothiophene + 2 FMNH2 + 2 O2 = dibenzothiophene 5,5-dioxide + 2 FMN + 2 H2O + 2 H(+)</text>
        <dbReference type="Rhea" id="RHEA:49072"/>
        <dbReference type="ChEBI" id="CHEBI:15377"/>
        <dbReference type="ChEBI" id="CHEBI:15378"/>
        <dbReference type="ChEBI" id="CHEBI:15379"/>
        <dbReference type="ChEBI" id="CHEBI:23681"/>
        <dbReference type="ChEBI" id="CHEBI:57618"/>
        <dbReference type="ChEBI" id="CHEBI:58210"/>
        <dbReference type="ChEBI" id="CHEBI:90356"/>
        <dbReference type="EC" id="1.14.14.21"/>
    </reaction>
</comment>
<evidence type="ECO:0000256" key="11">
    <source>
        <dbReference type="ARBA" id="ARBA00047859"/>
    </source>
</evidence>
<dbReference type="InterPro" id="IPR013107">
    <property type="entry name" value="Acyl-CoA_DH_C"/>
</dbReference>
<keyword evidence="5" id="KW-0560">Oxidoreductase</keyword>
<comment type="pathway">
    <text evidence="7">Sulfur metabolism; dibenzothiophene degradation.</text>
</comment>
<keyword evidence="4" id="KW-0547">Nucleotide-binding</keyword>
<keyword evidence="6 17" id="KW-0503">Monooxygenase</keyword>
<evidence type="ECO:0000256" key="10">
    <source>
        <dbReference type="ARBA" id="ARBA00034345"/>
    </source>
</evidence>
<comment type="catalytic activity">
    <reaction evidence="11">
        <text>dibenzothiophene + FMNH2 + O2 = dibenzothiophene 5-oxide + FMN + H2O + H(+)</text>
        <dbReference type="Rhea" id="RHEA:49076"/>
        <dbReference type="ChEBI" id="CHEBI:15377"/>
        <dbReference type="ChEBI" id="CHEBI:15378"/>
        <dbReference type="ChEBI" id="CHEBI:15379"/>
        <dbReference type="ChEBI" id="CHEBI:23681"/>
        <dbReference type="ChEBI" id="CHEBI:23683"/>
        <dbReference type="ChEBI" id="CHEBI:57618"/>
        <dbReference type="ChEBI" id="CHEBI:58210"/>
    </reaction>
</comment>
<dbReference type="InterPro" id="IPR009100">
    <property type="entry name" value="AcylCoA_DH/oxidase_NM_dom_sf"/>
</dbReference>
<dbReference type="AlphaFoldDB" id="A0A3R7LDI7"/>
<evidence type="ECO:0000256" key="1">
    <source>
        <dbReference type="ARBA" id="ARBA00004496"/>
    </source>
</evidence>
<reference evidence="17 18" key="1">
    <citation type="submission" date="2016-07" db="EMBL/GenBank/DDBJ databases">
        <title>Genome analysis of Burkholderia fungorum ES3-20.</title>
        <authorList>
            <person name="Xu D."/>
            <person name="Yao R."/>
            <person name="Zheng S."/>
        </authorList>
    </citation>
    <scope>NUCLEOTIDE SEQUENCE [LARGE SCALE GENOMIC DNA]</scope>
    <source>
        <strain evidence="17 18">ES3-20</strain>
    </source>
</reference>
<dbReference type="InterPro" id="IPR037069">
    <property type="entry name" value="AcylCoA_DH/ox_N_sf"/>
</dbReference>
<evidence type="ECO:0000259" key="15">
    <source>
        <dbReference type="Pfam" id="PF02771"/>
    </source>
</evidence>
<organism evidence="17 18">
    <name type="scientific">Paraburkholderia fungorum</name>
    <dbReference type="NCBI Taxonomy" id="134537"/>
    <lineage>
        <taxon>Bacteria</taxon>
        <taxon>Pseudomonadati</taxon>
        <taxon>Pseudomonadota</taxon>
        <taxon>Betaproteobacteria</taxon>
        <taxon>Burkholderiales</taxon>
        <taxon>Burkholderiaceae</taxon>
        <taxon>Paraburkholderia</taxon>
    </lineage>
</organism>
<dbReference type="Pfam" id="PF02771">
    <property type="entry name" value="Acyl-CoA_dh_N"/>
    <property type="match status" value="1"/>
</dbReference>
<comment type="similarity">
    <text evidence="8">Belongs to the DszC flavin monooxygenase family.</text>
</comment>
<evidence type="ECO:0000256" key="6">
    <source>
        <dbReference type="ARBA" id="ARBA00023033"/>
    </source>
</evidence>
<dbReference type="EMBL" id="MCAS01000001">
    <property type="protein sequence ID" value="RKF51018.1"/>
    <property type="molecule type" value="Genomic_DNA"/>
</dbReference>
<dbReference type="GO" id="GO:0004497">
    <property type="term" value="F:monooxygenase activity"/>
    <property type="evidence" value="ECO:0007669"/>
    <property type="project" value="UniProtKB-KW"/>
</dbReference>
<dbReference type="PIRSF" id="PIRSF016578">
    <property type="entry name" value="HsaA"/>
    <property type="match status" value="1"/>
</dbReference>
<dbReference type="SUPFAM" id="SSF56645">
    <property type="entry name" value="Acyl-CoA dehydrogenase NM domain-like"/>
    <property type="match status" value="1"/>
</dbReference>
<dbReference type="Gene3D" id="1.10.540.10">
    <property type="entry name" value="Acyl-CoA dehydrogenase/oxidase, N-terminal domain"/>
    <property type="match status" value="1"/>
</dbReference>
<dbReference type="InterPro" id="IPR013786">
    <property type="entry name" value="AcylCoA_DH/ox_N"/>
</dbReference>
<feature type="domain" description="Acyl-CoA dehydrogenase/oxidase N-terminal" evidence="15">
    <location>
        <begin position="31"/>
        <end position="125"/>
    </location>
</feature>
<dbReference type="EC" id="1.14.14.21" evidence="9"/>
<dbReference type="Gene3D" id="1.20.140.10">
    <property type="entry name" value="Butyryl-CoA Dehydrogenase, subunit A, domain 3"/>
    <property type="match status" value="1"/>
</dbReference>
<dbReference type="GO" id="GO:0005737">
    <property type="term" value="C:cytoplasm"/>
    <property type="evidence" value="ECO:0007669"/>
    <property type="project" value="UniProtKB-SubCell"/>
</dbReference>
<evidence type="ECO:0000259" key="14">
    <source>
        <dbReference type="Pfam" id="PF02770"/>
    </source>
</evidence>
<evidence type="ECO:0000313" key="17">
    <source>
        <dbReference type="EMBL" id="RKF51018.1"/>
    </source>
</evidence>
<dbReference type="Proteomes" id="UP000283709">
    <property type="component" value="Unassembled WGS sequence"/>
</dbReference>
<proteinExistence type="inferred from homology"/>
<dbReference type="Pfam" id="PF08028">
    <property type="entry name" value="Acyl-CoA_dh_2"/>
    <property type="match status" value="1"/>
</dbReference>
<gene>
    <name evidence="17" type="ORF">BCY88_02365</name>
</gene>
<dbReference type="InterPro" id="IPR036250">
    <property type="entry name" value="AcylCo_DH-like_C"/>
</dbReference>
<evidence type="ECO:0000256" key="3">
    <source>
        <dbReference type="ARBA" id="ARBA00022643"/>
    </source>
</evidence>
<protein>
    <recommendedName>
        <fullName evidence="10">Dibenzothiophene monooxygenase</fullName>
        <ecNumber evidence="9">1.14.14.21</ecNumber>
    </recommendedName>
</protein>
<dbReference type="InterPro" id="IPR006091">
    <property type="entry name" value="Acyl-CoA_Oxase/DH_mid-dom"/>
</dbReference>
<evidence type="ECO:0000256" key="9">
    <source>
        <dbReference type="ARBA" id="ARBA00034328"/>
    </source>
</evidence>
<dbReference type="CDD" id="cd01163">
    <property type="entry name" value="DszC"/>
    <property type="match status" value="1"/>
</dbReference>
<comment type="caution">
    <text evidence="17">The sequence shown here is derived from an EMBL/GenBank/DDBJ whole genome shotgun (WGS) entry which is preliminary data.</text>
</comment>
<comment type="catalytic activity">
    <reaction evidence="12">
        <text>dibenzothiophene 5-oxide + FMNH2 + O2 = dibenzothiophene 5,5-dioxide + FMN + H2O + H(+)</text>
        <dbReference type="Rhea" id="RHEA:49080"/>
        <dbReference type="ChEBI" id="CHEBI:15377"/>
        <dbReference type="ChEBI" id="CHEBI:15378"/>
        <dbReference type="ChEBI" id="CHEBI:15379"/>
        <dbReference type="ChEBI" id="CHEBI:23683"/>
        <dbReference type="ChEBI" id="CHEBI:57618"/>
        <dbReference type="ChEBI" id="CHEBI:58210"/>
        <dbReference type="ChEBI" id="CHEBI:90356"/>
    </reaction>
</comment>